<dbReference type="PANTHER" id="PTHR24282">
    <property type="entry name" value="CYTOCHROME P450 FAMILY MEMBER"/>
    <property type="match status" value="1"/>
</dbReference>
<dbReference type="InterPro" id="IPR017972">
    <property type="entry name" value="Cyt_P450_CS"/>
</dbReference>
<dbReference type="FunFam" id="1.10.630.10:FF:000029">
    <property type="entry name" value="Cytochrome P450 734A1"/>
    <property type="match status" value="1"/>
</dbReference>
<dbReference type="AlphaFoldDB" id="A0A5B7BN75"/>
<keyword evidence="4 13" id="KW-0812">Transmembrane</keyword>
<organism evidence="14">
    <name type="scientific">Davidia involucrata</name>
    <name type="common">Dove tree</name>
    <dbReference type="NCBI Taxonomy" id="16924"/>
    <lineage>
        <taxon>Eukaryota</taxon>
        <taxon>Viridiplantae</taxon>
        <taxon>Streptophyta</taxon>
        <taxon>Embryophyta</taxon>
        <taxon>Tracheophyta</taxon>
        <taxon>Spermatophyta</taxon>
        <taxon>Magnoliopsida</taxon>
        <taxon>eudicotyledons</taxon>
        <taxon>Gunneridae</taxon>
        <taxon>Pentapetalae</taxon>
        <taxon>asterids</taxon>
        <taxon>Cornales</taxon>
        <taxon>Nyssaceae</taxon>
        <taxon>Davidia</taxon>
    </lineage>
</organism>
<dbReference type="GO" id="GO:0005506">
    <property type="term" value="F:iron ion binding"/>
    <property type="evidence" value="ECO:0007669"/>
    <property type="project" value="InterPro"/>
</dbReference>
<evidence type="ECO:0000256" key="6">
    <source>
        <dbReference type="ARBA" id="ARBA00022989"/>
    </source>
</evidence>
<dbReference type="Gene3D" id="1.10.630.10">
    <property type="entry name" value="Cytochrome P450"/>
    <property type="match status" value="1"/>
</dbReference>
<comment type="similarity">
    <text evidence="2 12">Belongs to the cytochrome P450 family.</text>
</comment>
<name>A0A5B7BN75_DAVIN</name>
<dbReference type="InterPro" id="IPR002401">
    <property type="entry name" value="Cyt_P450_E_grp-I"/>
</dbReference>
<evidence type="ECO:0000256" key="13">
    <source>
        <dbReference type="SAM" id="Phobius"/>
    </source>
</evidence>
<dbReference type="PROSITE" id="PS00086">
    <property type="entry name" value="CYTOCHROME_P450"/>
    <property type="match status" value="1"/>
</dbReference>
<evidence type="ECO:0008006" key="15">
    <source>
        <dbReference type="Google" id="ProtNLM"/>
    </source>
</evidence>
<feature type="binding site" description="axial binding residue" evidence="11">
    <location>
        <position position="465"/>
    </location>
    <ligand>
        <name>heme</name>
        <dbReference type="ChEBI" id="CHEBI:30413"/>
    </ligand>
    <ligandPart>
        <name>Fe</name>
        <dbReference type="ChEBI" id="CHEBI:18248"/>
    </ligandPart>
</feature>
<dbReference type="GO" id="GO:0020037">
    <property type="term" value="F:heme binding"/>
    <property type="evidence" value="ECO:0007669"/>
    <property type="project" value="InterPro"/>
</dbReference>
<dbReference type="GO" id="GO:0016020">
    <property type="term" value="C:membrane"/>
    <property type="evidence" value="ECO:0007669"/>
    <property type="project" value="UniProtKB-SubCell"/>
</dbReference>
<gene>
    <name evidence="14" type="ORF">Din_039851</name>
</gene>
<evidence type="ECO:0000256" key="8">
    <source>
        <dbReference type="ARBA" id="ARBA00023004"/>
    </source>
</evidence>
<keyword evidence="8 11" id="KW-0408">Iron</keyword>
<keyword evidence="5 11" id="KW-0479">Metal-binding</keyword>
<evidence type="ECO:0000256" key="10">
    <source>
        <dbReference type="ARBA" id="ARBA00023136"/>
    </source>
</evidence>
<keyword evidence="10 13" id="KW-0472">Membrane</keyword>
<dbReference type="InterPro" id="IPR036396">
    <property type="entry name" value="Cyt_P450_sf"/>
</dbReference>
<dbReference type="GO" id="GO:0004497">
    <property type="term" value="F:monooxygenase activity"/>
    <property type="evidence" value="ECO:0007669"/>
    <property type="project" value="UniProtKB-KW"/>
</dbReference>
<feature type="transmembrane region" description="Helical" evidence="13">
    <location>
        <begin position="6"/>
        <end position="31"/>
    </location>
</feature>
<dbReference type="InterPro" id="IPR001128">
    <property type="entry name" value="Cyt_P450"/>
</dbReference>
<evidence type="ECO:0000313" key="14">
    <source>
        <dbReference type="EMBL" id="MPA70410.1"/>
    </source>
</evidence>
<accession>A0A5B7BN75</accession>
<evidence type="ECO:0000256" key="9">
    <source>
        <dbReference type="ARBA" id="ARBA00023033"/>
    </source>
</evidence>
<dbReference type="GO" id="GO:0016705">
    <property type="term" value="F:oxidoreductase activity, acting on paired donors, with incorporation or reduction of molecular oxygen"/>
    <property type="evidence" value="ECO:0007669"/>
    <property type="project" value="InterPro"/>
</dbReference>
<sequence length="521" mass="59939">MKMGIVYYSVAVSCATVLVILAWRVLNWLWLRPKKVEKYLRQQGLNGSSYRLLFGDLKEMSMVIKEANSKPINLSDDIVPRSIPFVHKSIESYGKDSFVWLGPKPQVHIMDPENVREILSKNYHFQKPHGNPLSKLLASGLADYETEKWSKHRKIINPAFHLEKLKHMLPAFYLSCSDMMSKWEKMVSMEGSCELDVWPYLQTLSSDVISRTAFGSSYEEGRRIFELQKEQAELLLQVSQSIYIPGFRFLPTRRNKRMKEIDKEVKASLRTIINNRVTAMKAGEASNDDLLGILLESNFKEIQHDGNKNVGMSTNEVMEECRLFYFAGQETTSVLLVWTMILLSRHLNWQTRAREEVLQAFGNNKPDFEGLNHLKIVTMILYEALRLYPPGVAITRTIHEETKIGKLSLPAGVLLYLPLILFHHDNEIWGDDAKEFKPERFSEGVSKVTKGQVTFFPFSWGPRICIGQNFAMLEAKMALALILQHFSFELSPSYAHAPYAVITLQPQYGAHLILQKVWRVY</sequence>
<evidence type="ECO:0000256" key="7">
    <source>
        <dbReference type="ARBA" id="ARBA00023002"/>
    </source>
</evidence>
<keyword evidence="7 12" id="KW-0560">Oxidoreductase</keyword>
<dbReference type="PRINTS" id="PR00385">
    <property type="entry name" value="P450"/>
</dbReference>
<keyword evidence="3 11" id="KW-0349">Heme</keyword>
<dbReference type="PRINTS" id="PR00463">
    <property type="entry name" value="EP450I"/>
</dbReference>
<dbReference type="PANTHER" id="PTHR24282:SF255">
    <property type="entry name" value="CYTOCHROME P450 72A11-RELATED"/>
    <property type="match status" value="1"/>
</dbReference>
<proteinExistence type="inferred from homology"/>
<reference evidence="14" key="1">
    <citation type="submission" date="2019-08" db="EMBL/GenBank/DDBJ databases">
        <title>Reference gene set and small RNA set construction with multiple tissues from Davidia involucrata Baill.</title>
        <authorList>
            <person name="Yang H."/>
            <person name="Zhou C."/>
            <person name="Li G."/>
            <person name="Wang J."/>
            <person name="Gao P."/>
            <person name="Wang M."/>
            <person name="Wang R."/>
            <person name="Zhao Y."/>
        </authorList>
    </citation>
    <scope>NUCLEOTIDE SEQUENCE</scope>
    <source>
        <tissue evidence="14">Mixed with DoveR01_LX</tissue>
    </source>
</reference>
<comment type="subcellular location">
    <subcellularLocation>
        <location evidence="1">Membrane</location>
    </subcellularLocation>
</comment>
<evidence type="ECO:0000256" key="5">
    <source>
        <dbReference type="ARBA" id="ARBA00022723"/>
    </source>
</evidence>
<comment type="cofactor">
    <cofactor evidence="11">
        <name>heme</name>
        <dbReference type="ChEBI" id="CHEBI:30413"/>
    </cofactor>
</comment>
<evidence type="ECO:0000256" key="12">
    <source>
        <dbReference type="RuleBase" id="RU000461"/>
    </source>
</evidence>
<evidence type="ECO:0000256" key="3">
    <source>
        <dbReference type="ARBA" id="ARBA00022617"/>
    </source>
</evidence>
<keyword evidence="9 12" id="KW-0503">Monooxygenase</keyword>
<keyword evidence="6 13" id="KW-1133">Transmembrane helix</keyword>
<evidence type="ECO:0000256" key="4">
    <source>
        <dbReference type="ARBA" id="ARBA00022692"/>
    </source>
</evidence>
<dbReference type="Pfam" id="PF00067">
    <property type="entry name" value="p450"/>
    <property type="match status" value="1"/>
</dbReference>
<dbReference type="CDD" id="cd20642">
    <property type="entry name" value="CYP72"/>
    <property type="match status" value="1"/>
</dbReference>
<dbReference type="EMBL" id="GHES01039851">
    <property type="protein sequence ID" value="MPA70410.1"/>
    <property type="molecule type" value="Transcribed_RNA"/>
</dbReference>
<dbReference type="SUPFAM" id="SSF48264">
    <property type="entry name" value="Cytochrome P450"/>
    <property type="match status" value="1"/>
</dbReference>
<evidence type="ECO:0000256" key="1">
    <source>
        <dbReference type="ARBA" id="ARBA00004370"/>
    </source>
</evidence>
<protein>
    <recommendedName>
        <fullName evidence="15">Cytochrome P450 CYP72A219-like</fullName>
    </recommendedName>
</protein>
<evidence type="ECO:0000256" key="2">
    <source>
        <dbReference type="ARBA" id="ARBA00010617"/>
    </source>
</evidence>
<evidence type="ECO:0000256" key="11">
    <source>
        <dbReference type="PIRSR" id="PIRSR602401-1"/>
    </source>
</evidence>
<dbReference type="InterPro" id="IPR050665">
    <property type="entry name" value="Cytochrome_P450_Monooxygen"/>
</dbReference>